<dbReference type="FunFam" id="3.30.70.100:FF:000002">
    <property type="entry name" value="V-type proton ATPase subunit C"/>
    <property type="match status" value="1"/>
</dbReference>
<evidence type="ECO:0000256" key="5">
    <source>
        <dbReference type="ARBA" id="ARBA00053565"/>
    </source>
</evidence>
<comment type="subunit">
    <text evidence="6">V-ATPase is a heteromultimeric enzyme composed of a peripheral catalytic V1 complex (components A to H) attached to an integral membrane V0 proton pore complex.</text>
</comment>
<evidence type="ECO:0000256" key="2">
    <source>
        <dbReference type="ARBA" id="ARBA00022448"/>
    </source>
</evidence>
<dbReference type="EMBL" id="JADGJH010000137">
    <property type="protein sequence ID" value="KAJ3136534.1"/>
    <property type="molecule type" value="Genomic_DNA"/>
</dbReference>
<evidence type="ECO:0000313" key="8">
    <source>
        <dbReference type="Proteomes" id="UP001211907"/>
    </source>
</evidence>
<evidence type="ECO:0000256" key="1">
    <source>
        <dbReference type="ARBA" id="ARBA00006138"/>
    </source>
</evidence>
<keyword evidence="4 6" id="KW-0406">Ion transport</keyword>
<protein>
    <recommendedName>
        <fullName evidence="6">V-type proton ATPase subunit C</fullName>
    </recommendedName>
</protein>
<keyword evidence="3 6" id="KW-0375">Hydrogen ion transport</keyword>
<evidence type="ECO:0000256" key="6">
    <source>
        <dbReference type="RuleBase" id="RU364010"/>
    </source>
</evidence>
<evidence type="ECO:0000256" key="3">
    <source>
        <dbReference type="ARBA" id="ARBA00022781"/>
    </source>
</evidence>
<sequence>MFWILSAPPNPTRQDTIAKLRDKIASPRSQDLAEIYPFNLPDFKVGTLDTLVVLSDDLAKTDVAFEAITVKIGDNLRALLNNNIDQWRSNLSVNESKCKQSIDQYLKGFQWNTMKYRTDKSLRELTDLVSQEVNSIETLMKNKMQSYSTIKTSLAGMQRKQTGNLSVRSLNDVVKKEYFVLDSEYLVTVLVAVPKSLEKEWLNRYETVTQMIVPRSSQRVTEDDEYALFTVTLFQRILDEFTQKARSEKFIVRDFKWNEQQMALEKKALAEAGAAEKDQWSFIYKTTLLRLCKTNFGEVFSCWIHIKILRVYVESVLRYGLPPDFQPIVVKLKPKQDEKKLRDAINLHYAKLGGAANNVAVGVADDALEENLQLLLGDKDYCPAVLFGINAFWIDQNK</sequence>
<dbReference type="Gene3D" id="3.30.70.1180">
    <property type="entry name" value="Vacuolar atp synthase subunit c, domain 1"/>
    <property type="match status" value="1"/>
</dbReference>
<dbReference type="Gene3D" id="1.20.1460.10">
    <property type="entry name" value="subunit c (vma5p) of the yeast v-atpase, domain 2"/>
    <property type="match status" value="1"/>
</dbReference>
<proteinExistence type="inferred from homology"/>
<dbReference type="GO" id="GO:0000221">
    <property type="term" value="C:vacuolar proton-transporting V-type ATPase, V1 domain"/>
    <property type="evidence" value="ECO:0007669"/>
    <property type="project" value="TreeGrafter"/>
</dbReference>
<dbReference type="Proteomes" id="UP001211907">
    <property type="component" value="Unassembled WGS sequence"/>
</dbReference>
<name>A0AAD5XJN2_9FUNG</name>
<gene>
    <name evidence="7" type="ORF">HK100_001677</name>
</gene>
<dbReference type="SUPFAM" id="SSF118203">
    <property type="entry name" value="Vacuolar ATP synthase subunit C"/>
    <property type="match status" value="1"/>
</dbReference>
<comment type="similarity">
    <text evidence="1 6">Belongs to the V-ATPase C subunit family.</text>
</comment>
<evidence type="ECO:0000256" key="4">
    <source>
        <dbReference type="ARBA" id="ARBA00023065"/>
    </source>
</evidence>
<dbReference type="Pfam" id="PF03223">
    <property type="entry name" value="V-ATPase_C"/>
    <property type="match status" value="1"/>
</dbReference>
<dbReference type="PANTHER" id="PTHR10137">
    <property type="entry name" value="V-TYPE PROTON ATPASE SUBUNIT C"/>
    <property type="match status" value="1"/>
</dbReference>
<dbReference type="InterPro" id="IPR036132">
    <property type="entry name" value="Vac_ATP_synth_c_sf"/>
</dbReference>
<evidence type="ECO:0000313" key="7">
    <source>
        <dbReference type="EMBL" id="KAJ3136534.1"/>
    </source>
</evidence>
<reference evidence="7" key="1">
    <citation type="submission" date="2020-05" db="EMBL/GenBank/DDBJ databases">
        <title>Phylogenomic resolution of chytrid fungi.</title>
        <authorList>
            <person name="Stajich J.E."/>
            <person name="Amses K."/>
            <person name="Simmons R."/>
            <person name="Seto K."/>
            <person name="Myers J."/>
            <person name="Bonds A."/>
            <person name="Quandt C.A."/>
            <person name="Barry K."/>
            <person name="Liu P."/>
            <person name="Grigoriev I."/>
            <person name="Longcore J.E."/>
            <person name="James T.Y."/>
        </authorList>
    </citation>
    <scope>NUCLEOTIDE SEQUENCE</scope>
    <source>
        <strain evidence="7">JEL0513</strain>
    </source>
</reference>
<dbReference type="CDD" id="cd14785">
    <property type="entry name" value="V-ATPase_C"/>
    <property type="match status" value="1"/>
</dbReference>
<dbReference type="AlphaFoldDB" id="A0AAD5XJN2"/>
<comment type="function">
    <text evidence="6">Subunit of the V1 complex of vacuolar(H+)-ATPase (V-ATPase), a multisubunit enzyme composed of a peripheral complex (V1) that hydrolyzes ATP and a membrane integral complex (V0) that translocates protons. V-ATPase is responsible for acidifying and maintaining the pH of intracellular compartments and in some cell types, is targeted to the plasma membrane, where it is responsible for acidifying the extracellular environment. Subunit C is necessary for the assembly of the catalytic sector of the enzyme and is likely to have a specific function in its catalytic activity.</text>
</comment>
<dbReference type="InterPro" id="IPR004907">
    <property type="entry name" value="ATPase_V1-cplx_csu"/>
</dbReference>
<dbReference type="GO" id="GO:0046961">
    <property type="term" value="F:proton-transporting ATPase activity, rotational mechanism"/>
    <property type="evidence" value="ECO:0007669"/>
    <property type="project" value="InterPro"/>
</dbReference>
<keyword evidence="2 6" id="KW-0813">Transport</keyword>
<dbReference type="PANTHER" id="PTHR10137:SF0">
    <property type="entry name" value="V-TYPE PROTON ATPASE SUBUNIT C"/>
    <property type="match status" value="1"/>
</dbReference>
<comment type="function">
    <text evidence="5">Subunit of the V1 complex of vacuolar(H+)-ATPase (V-ATPase), a multisubunit enzyme composed of a peripheral complex (V1) that hydrolyzes ATP and a membrane integral complex (V0) that translocates protons. V-ATPase is responsible for acidifying and maintaining the pH of intracellular compartments. Subunit C is necessary for the assembly of the catalytic sector of the enzyme and is likely to have a specific function in its catalytic activity. Reversibly leaves the enzyme after glucose depletion, causing the catalytic subcomplex V1 to detach from the V0 section.</text>
</comment>
<dbReference type="Gene3D" id="3.30.70.100">
    <property type="match status" value="1"/>
</dbReference>
<keyword evidence="8" id="KW-1185">Reference proteome</keyword>
<comment type="caution">
    <text evidence="7">The sequence shown here is derived from an EMBL/GenBank/DDBJ whole genome shotgun (WGS) entry which is preliminary data.</text>
</comment>
<organism evidence="7 8">
    <name type="scientific">Physocladia obscura</name>
    <dbReference type="NCBI Taxonomy" id="109957"/>
    <lineage>
        <taxon>Eukaryota</taxon>
        <taxon>Fungi</taxon>
        <taxon>Fungi incertae sedis</taxon>
        <taxon>Chytridiomycota</taxon>
        <taxon>Chytridiomycota incertae sedis</taxon>
        <taxon>Chytridiomycetes</taxon>
        <taxon>Chytridiales</taxon>
        <taxon>Chytriomycetaceae</taxon>
        <taxon>Physocladia</taxon>
    </lineage>
</organism>
<accession>A0AAD5XJN2</accession>